<evidence type="ECO:0000313" key="3">
    <source>
        <dbReference type="Proteomes" id="UP000024635"/>
    </source>
</evidence>
<dbReference type="EMBL" id="JARK01000020">
    <property type="protein sequence ID" value="EYC45687.1"/>
    <property type="molecule type" value="Genomic_DNA"/>
</dbReference>
<feature type="compositionally biased region" description="Basic residues" evidence="1">
    <location>
        <begin position="7"/>
        <end position="16"/>
    </location>
</feature>
<gene>
    <name evidence="2" type="primary">Acey_s0420.g1151</name>
    <name evidence="2" type="ORF">Y032_0420g1151</name>
</gene>
<evidence type="ECO:0000313" key="2">
    <source>
        <dbReference type="EMBL" id="EYC45687.1"/>
    </source>
</evidence>
<keyword evidence="3" id="KW-1185">Reference proteome</keyword>
<proteinExistence type="predicted"/>
<comment type="caution">
    <text evidence="2">The sequence shown here is derived from an EMBL/GenBank/DDBJ whole genome shotgun (WGS) entry which is preliminary data.</text>
</comment>
<feature type="region of interest" description="Disordered" evidence="1">
    <location>
        <begin position="1"/>
        <end position="28"/>
    </location>
</feature>
<organism evidence="2 3">
    <name type="scientific">Ancylostoma ceylanicum</name>
    <dbReference type="NCBI Taxonomy" id="53326"/>
    <lineage>
        <taxon>Eukaryota</taxon>
        <taxon>Metazoa</taxon>
        <taxon>Ecdysozoa</taxon>
        <taxon>Nematoda</taxon>
        <taxon>Chromadorea</taxon>
        <taxon>Rhabditida</taxon>
        <taxon>Rhabditina</taxon>
        <taxon>Rhabditomorpha</taxon>
        <taxon>Strongyloidea</taxon>
        <taxon>Ancylostomatidae</taxon>
        <taxon>Ancylostomatinae</taxon>
        <taxon>Ancylostoma</taxon>
    </lineage>
</organism>
<dbReference type="AlphaFoldDB" id="A0A016X2D1"/>
<protein>
    <submittedName>
        <fullName evidence="2">Uncharacterized protein</fullName>
    </submittedName>
</protein>
<name>A0A016X2D1_9BILA</name>
<reference evidence="3" key="1">
    <citation type="journal article" date="2015" name="Nat. Genet.">
        <title>The genome and transcriptome of the zoonotic hookworm Ancylostoma ceylanicum identify infection-specific gene families.</title>
        <authorList>
            <person name="Schwarz E.M."/>
            <person name="Hu Y."/>
            <person name="Antoshechkin I."/>
            <person name="Miller M.M."/>
            <person name="Sternberg P.W."/>
            <person name="Aroian R.V."/>
        </authorList>
    </citation>
    <scope>NUCLEOTIDE SEQUENCE</scope>
    <source>
        <strain evidence="3">HY135</strain>
    </source>
</reference>
<sequence length="88" mass="9930">MQNLLCRRSRRRRRRLGSTTACRRQRRPTVAVIDDSGDGRSLLSPTATTETAILLQEYSGSLNGIEFQRKDGEDVLNQMSYTKSAVNV</sequence>
<accession>A0A016X2D1</accession>
<dbReference type="Proteomes" id="UP000024635">
    <property type="component" value="Unassembled WGS sequence"/>
</dbReference>
<evidence type="ECO:0000256" key="1">
    <source>
        <dbReference type="SAM" id="MobiDB-lite"/>
    </source>
</evidence>